<dbReference type="AlphaFoldDB" id="A0AAV2SKB5"/>
<feature type="region of interest" description="Disordered" evidence="1">
    <location>
        <begin position="102"/>
        <end position="125"/>
    </location>
</feature>
<gene>
    <name evidence="2" type="ORF">MNOR_LOCUS37393</name>
</gene>
<evidence type="ECO:0000313" key="3">
    <source>
        <dbReference type="Proteomes" id="UP001497623"/>
    </source>
</evidence>
<keyword evidence="3" id="KW-1185">Reference proteome</keyword>
<reference evidence="2 3" key="1">
    <citation type="submission" date="2024-05" db="EMBL/GenBank/DDBJ databases">
        <authorList>
            <person name="Wallberg A."/>
        </authorList>
    </citation>
    <scope>NUCLEOTIDE SEQUENCE [LARGE SCALE GENOMIC DNA]</scope>
</reference>
<protein>
    <submittedName>
        <fullName evidence="2">Uncharacterized protein</fullName>
    </submittedName>
</protein>
<comment type="caution">
    <text evidence="2">The sequence shown here is derived from an EMBL/GenBank/DDBJ whole genome shotgun (WGS) entry which is preliminary data.</text>
</comment>
<feature type="non-terminal residue" evidence="2">
    <location>
        <position position="1"/>
    </location>
</feature>
<name>A0AAV2SKB5_MEGNR</name>
<dbReference type="Proteomes" id="UP001497623">
    <property type="component" value="Unassembled WGS sequence"/>
</dbReference>
<proteinExistence type="predicted"/>
<sequence length="176" mass="20179">ISECLVGCLRSEHPMTYQCALDAFIAFGQHTQHEEVLPRCLEQCGDDLEGRITQYLQQLPHTLCVNVSNTDLLQQQQLQNIKTHQIIPIDLKKKFTSPQDKEVNLNLKGNDDLPRSKRRRSKDDTEINSKLETLLSCLNKAQESMKEYKASGEIAQESEQITISNILKELQLQWNS</sequence>
<organism evidence="2 3">
    <name type="scientific">Meganyctiphanes norvegica</name>
    <name type="common">Northern krill</name>
    <name type="synonym">Thysanopoda norvegica</name>
    <dbReference type="NCBI Taxonomy" id="48144"/>
    <lineage>
        <taxon>Eukaryota</taxon>
        <taxon>Metazoa</taxon>
        <taxon>Ecdysozoa</taxon>
        <taxon>Arthropoda</taxon>
        <taxon>Crustacea</taxon>
        <taxon>Multicrustacea</taxon>
        <taxon>Malacostraca</taxon>
        <taxon>Eumalacostraca</taxon>
        <taxon>Eucarida</taxon>
        <taxon>Euphausiacea</taxon>
        <taxon>Euphausiidae</taxon>
        <taxon>Meganyctiphanes</taxon>
    </lineage>
</organism>
<evidence type="ECO:0000256" key="1">
    <source>
        <dbReference type="SAM" id="MobiDB-lite"/>
    </source>
</evidence>
<evidence type="ECO:0000313" key="2">
    <source>
        <dbReference type="EMBL" id="CAL4198771.1"/>
    </source>
</evidence>
<accession>A0AAV2SKB5</accession>
<dbReference type="EMBL" id="CAXKWB010074880">
    <property type="protein sequence ID" value="CAL4198771.1"/>
    <property type="molecule type" value="Genomic_DNA"/>
</dbReference>